<evidence type="ECO:0000256" key="5">
    <source>
        <dbReference type="ARBA" id="ARBA00022723"/>
    </source>
</evidence>
<keyword evidence="5" id="KW-0479">Metal-binding</keyword>
<evidence type="ECO:0000256" key="1">
    <source>
        <dbReference type="ARBA" id="ARBA00001946"/>
    </source>
</evidence>
<name>A0A0S7XSG5_UNCSA</name>
<organism evidence="14 15">
    <name type="scientific">candidate division WOR-1 bacterium DG_54_3</name>
    <dbReference type="NCBI Taxonomy" id="1703775"/>
    <lineage>
        <taxon>Bacteria</taxon>
        <taxon>Bacillati</taxon>
        <taxon>Saganbacteria</taxon>
    </lineage>
</organism>
<evidence type="ECO:0000256" key="8">
    <source>
        <dbReference type="ARBA" id="ARBA00022840"/>
    </source>
</evidence>
<dbReference type="PANTHER" id="PTHR12358:SF106">
    <property type="entry name" value="LIPID KINASE YEGS"/>
    <property type="match status" value="1"/>
</dbReference>
<dbReference type="GO" id="GO:0016301">
    <property type="term" value="F:kinase activity"/>
    <property type="evidence" value="ECO:0007669"/>
    <property type="project" value="UniProtKB-KW"/>
</dbReference>
<keyword evidence="3" id="KW-0444">Lipid biosynthesis</keyword>
<keyword evidence="7" id="KW-0418">Kinase</keyword>
<dbReference type="Gene3D" id="3.40.50.10330">
    <property type="entry name" value="Probable inorganic polyphosphate/atp-NAD kinase, domain 1"/>
    <property type="match status" value="1"/>
</dbReference>
<comment type="cofactor">
    <cofactor evidence="1">
        <name>Mg(2+)</name>
        <dbReference type="ChEBI" id="CHEBI:18420"/>
    </cofactor>
</comment>
<evidence type="ECO:0000313" key="15">
    <source>
        <dbReference type="Proteomes" id="UP000051861"/>
    </source>
</evidence>
<dbReference type="InterPro" id="IPR017438">
    <property type="entry name" value="ATP-NAD_kinase_N"/>
</dbReference>
<evidence type="ECO:0000256" key="3">
    <source>
        <dbReference type="ARBA" id="ARBA00022516"/>
    </source>
</evidence>
<dbReference type="GO" id="GO:0046872">
    <property type="term" value="F:metal ion binding"/>
    <property type="evidence" value="ECO:0007669"/>
    <property type="project" value="UniProtKB-KW"/>
</dbReference>
<evidence type="ECO:0000256" key="11">
    <source>
        <dbReference type="ARBA" id="ARBA00023209"/>
    </source>
</evidence>
<evidence type="ECO:0000256" key="7">
    <source>
        <dbReference type="ARBA" id="ARBA00022777"/>
    </source>
</evidence>
<comment type="similarity">
    <text evidence="2">Belongs to the diacylglycerol/lipid kinase family.</text>
</comment>
<dbReference type="InterPro" id="IPR001206">
    <property type="entry name" value="Diacylglycerol_kinase_cat_dom"/>
</dbReference>
<evidence type="ECO:0000256" key="4">
    <source>
        <dbReference type="ARBA" id="ARBA00022679"/>
    </source>
</evidence>
<evidence type="ECO:0000313" key="14">
    <source>
        <dbReference type="EMBL" id="KPJ65367.1"/>
    </source>
</evidence>
<evidence type="ECO:0000256" key="9">
    <source>
        <dbReference type="ARBA" id="ARBA00022842"/>
    </source>
</evidence>
<dbReference type="GO" id="GO:0005524">
    <property type="term" value="F:ATP binding"/>
    <property type="evidence" value="ECO:0007669"/>
    <property type="project" value="UniProtKB-KW"/>
</dbReference>
<evidence type="ECO:0000256" key="10">
    <source>
        <dbReference type="ARBA" id="ARBA00023098"/>
    </source>
</evidence>
<comment type="caution">
    <text evidence="14">The sequence shown here is derived from an EMBL/GenBank/DDBJ whole genome shotgun (WGS) entry which is preliminary data.</text>
</comment>
<accession>A0A0S7XSG5</accession>
<dbReference type="InterPro" id="IPR050187">
    <property type="entry name" value="Lipid_Phosphate_FormReg"/>
</dbReference>
<keyword evidence="8" id="KW-0067">ATP-binding</keyword>
<dbReference type="Proteomes" id="UP000051861">
    <property type="component" value="Unassembled WGS sequence"/>
</dbReference>
<evidence type="ECO:0000256" key="12">
    <source>
        <dbReference type="ARBA" id="ARBA00023264"/>
    </source>
</evidence>
<dbReference type="InterPro" id="IPR045540">
    <property type="entry name" value="YegS/DAGK_C"/>
</dbReference>
<evidence type="ECO:0000256" key="6">
    <source>
        <dbReference type="ARBA" id="ARBA00022741"/>
    </source>
</evidence>
<protein>
    <recommendedName>
        <fullName evidence="13">DAGKc domain-containing protein</fullName>
    </recommendedName>
</protein>
<feature type="domain" description="DAGKc" evidence="13">
    <location>
        <begin position="1"/>
        <end position="127"/>
    </location>
</feature>
<reference evidence="14 15" key="1">
    <citation type="journal article" date="2015" name="Microbiome">
        <title>Genomic resolution of linkages in carbon, nitrogen, and sulfur cycling among widespread estuary sediment bacteria.</title>
        <authorList>
            <person name="Baker B.J."/>
            <person name="Lazar C.S."/>
            <person name="Teske A.P."/>
            <person name="Dick G.J."/>
        </authorList>
    </citation>
    <scope>NUCLEOTIDE SEQUENCE [LARGE SCALE GENOMIC DNA]</scope>
    <source>
        <strain evidence="14">DG_54_3</strain>
    </source>
</reference>
<evidence type="ECO:0000259" key="13">
    <source>
        <dbReference type="PROSITE" id="PS50146"/>
    </source>
</evidence>
<evidence type="ECO:0000256" key="2">
    <source>
        <dbReference type="ARBA" id="ARBA00005983"/>
    </source>
</evidence>
<keyword evidence="4" id="KW-0808">Transferase</keyword>
<dbReference type="GO" id="GO:0005886">
    <property type="term" value="C:plasma membrane"/>
    <property type="evidence" value="ECO:0007669"/>
    <property type="project" value="TreeGrafter"/>
</dbReference>
<dbReference type="InterPro" id="IPR016064">
    <property type="entry name" value="NAD/diacylglycerol_kinase_sf"/>
</dbReference>
<dbReference type="Pfam" id="PF00781">
    <property type="entry name" value="DAGK_cat"/>
    <property type="match status" value="1"/>
</dbReference>
<sequence>MKLKLILNPASAKSEKSWPQVQKFFEGRKIPFDMDKTEGPGHATLLAKKAVQSGFDTIVSVGGDGLSNEIVNGMIGSDATFGVIPCGEADDFPKMLGLSRNRLEEACQVIIDGFTKKIDVGMVNGRYFLNVVGIGYDGEINERKALTKKYLHGFFGYMVQTVLVLLGYKPKPVRIKIDGVTLDTTIFLICIGNGRCCGGGFLLTPAAVIDDGLLEICLIKYPGKLRTILDIPKVPKGEHLKLPYVTTFRAAELDISSEVLLTSHIDGEIAKENRYQIRILPQ</sequence>
<keyword evidence="10" id="KW-0443">Lipid metabolism</keyword>
<dbReference type="NCBIfam" id="TIGR00147">
    <property type="entry name" value="YegS/Rv2252/BmrU family lipid kinase"/>
    <property type="match status" value="1"/>
</dbReference>
<dbReference type="Gene3D" id="2.60.200.40">
    <property type="match status" value="1"/>
</dbReference>
<dbReference type="PANTHER" id="PTHR12358">
    <property type="entry name" value="SPHINGOSINE KINASE"/>
    <property type="match status" value="1"/>
</dbReference>
<feature type="non-terminal residue" evidence="14">
    <location>
        <position position="282"/>
    </location>
</feature>
<keyword evidence="6" id="KW-0547">Nucleotide-binding</keyword>
<proteinExistence type="inferred from homology"/>
<dbReference type="PROSITE" id="PS50146">
    <property type="entry name" value="DAGK"/>
    <property type="match status" value="1"/>
</dbReference>
<dbReference type="InterPro" id="IPR005218">
    <property type="entry name" value="Diacylglycerol/lipid_kinase"/>
</dbReference>
<gene>
    <name evidence="14" type="ORF">AMJ44_10430</name>
</gene>
<keyword evidence="11" id="KW-0594">Phospholipid biosynthesis</keyword>
<dbReference type="SUPFAM" id="SSF111331">
    <property type="entry name" value="NAD kinase/diacylglycerol kinase-like"/>
    <property type="match status" value="1"/>
</dbReference>
<keyword evidence="12" id="KW-1208">Phospholipid metabolism</keyword>
<keyword evidence="9" id="KW-0460">Magnesium</keyword>
<dbReference type="GO" id="GO:0008654">
    <property type="term" value="P:phospholipid biosynthetic process"/>
    <property type="evidence" value="ECO:0007669"/>
    <property type="project" value="UniProtKB-KW"/>
</dbReference>
<dbReference type="EMBL" id="LIZX01000122">
    <property type="protein sequence ID" value="KPJ65367.1"/>
    <property type="molecule type" value="Genomic_DNA"/>
</dbReference>
<dbReference type="Pfam" id="PF19279">
    <property type="entry name" value="YegS_C"/>
    <property type="match status" value="1"/>
</dbReference>
<dbReference type="AlphaFoldDB" id="A0A0S7XSG5"/>